<feature type="compositionally biased region" description="Polar residues" evidence="4">
    <location>
        <begin position="18"/>
        <end position="60"/>
    </location>
</feature>
<keyword evidence="1" id="KW-0677">Repeat</keyword>
<dbReference type="Pfam" id="PF13637">
    <property type="entry name" value="Ank_4"/>
    <property type="match status" value="1"/>
</dbReference>
<gene>
    <name evidence="5" type="ORF">RRG08_057932</name>
</gene>
<dbReference type="PROSITE" id="PS50297">
    <property type="entry name" value="ANK_REP_REGION"/>
    <property type="match status" value="4"/>
</dbReference>
<dbReference type="Pfam" id="PF12796">
    <property type="entry name" value="Ank_2"/>
    <property type="match status" value="4"/>
</dbReference>
<feature type="repeat" description="ANK" evidence="3">
    <location>
        <begin position="744"/>
        <end position="776"/>
    </location>
</feature>
<dbReference type="AlphaFoldDB" id="A0AAE0Y657"/>
<dbReference type="InterPro" id="IPR036770">
    <property type="entry name" value="Ankyrin_rpt-contain_sf"/>
</dbReference>
<feature type="region of interest" description="Disordered" evidence="4">
    <location>
        <begin position="964"/>
        <end position="997"/>
    </location>
</feature>
<sequence length="1019" mass="112413">MKKTESNSQVHIKCHAQNRPSSSHQNNSANLSQRTAPVSFSQNTQEVDTACPSNTSNSQVPTAGEKLIMAAKTGDLSALDRLLQQQQGGSEHFISQAHLNVSLLEVCRQGRKFIVQKLVRSGAEVNVRGYKRCTTPLHIAVEQGFVDIAAFLLSRGADVNARDRHENSVLILAVNRAGSSDMLNLLLAYKAKVNHKNSQGVTALMKAVEVMDIDAVKILILAGSNLEQKNKFGKTARCIAVKLGIADVFDSLHKARDQPLCYSSHPECALYKAALNNQVEAVKILLDCRYLQPNVQREDLRVSKANQNIKKDTLRNLIQSICSDAKDNKDLDGAKLELVKILLGSGIDDERAKRSYNCPNKKLLSSALIDATESGVIELVELLCKLKNIEINFIINGSSALMRAAEIGRLDIVKLLLNFGADPRKEIYGGEMALTYALKNGHIRCADVLLQNHKPSKQKLQEMAKVAVQEKQLESLELLASHCNIDEFSQSLMEEGILTGDSRIVQFLIDHGADINGTCGTSCPALLIALQIGRSYYNSPLRRNDSDLRDMIKFLVESGASVNRVHPNKSPLIVAIENNCNLDVLLSLLKHGADVNEIGDDEGNTPLTAVFARYSTRFSNINPSFEKALLKAGADPNKGHSDRKTAFHPSRCMFIGGLEIIERLIDAGADLEARNSDGMTPLLLAAREQQPEVIKLLKKYGVNMKAVDNDGKNAVFQTFERGHGHHETLQLVADKDQVNMQMPDGLTPLILAAKKHDENAIEIFLKAGADPHKKNNNQETALSILLDRYFHRLEFMAGLKMLIRHGALLSLPKYGCVNLYRMIICNERKLVQLMVTHGMAPMCVDYTGLKNSLSMEGISDSVWRNLSPLAAALVGNRKIIARYLVANWFLTPVDLVGSDQLKNLKVGLQGKCTSEVETFLDEYMSQPMSLVQLSFVAVSAQLGETIGREERVRKTPLPTILQDSSPPQLNEFRSEVSSPPQLNEFRSEVSSPPQLNEFRSEVETGAARRLDEAVLCMAT</sequence>
<comment type="caution">
    <text evidence="5">The sequence shown here is derived from an EMBL/GenBank/DDBJ whole genome shotgun (WGS) entry which is preliminary data.</text>
</comment>
<evidence type="ECO:0000313" key="6">
    <source>
        <dbReference type="Proteomes" id="UP001283361"/>
    </source>
</evidence>
<feature type="repeat" description="ANK" evidence="3">
    <location>
        <begin position="132"/>
        <end position="164"/>
    </location>
</feature>
<evidence type="ECO:0000256" key="1">
    <source>
        <dbReference type="ARBA" id="ARBA00022737"/>
    </source>
</evidence>
<reference evidence="5" key="1">
    <citation type="journal article" date="2023" name="G3 (Bethesda)">
        <title>A reference genome for the long-term kleptoplast-retaining sea slug Elysia crispata morphotype clarki.</title>
        <authorList>
            <person name="Eastman K.E."/>
            <person name="Pendleton A.L."/>
            <person name="Shaikh M.A."/>
            <person name="Suttiyut T."/>
            <person name="Ogas R."/>
            <person name="Tomko P."/>
            <person name="Gavelis G."/>
            <person name="Widhalm J.R."/>
            <person name="Wisecaver J.H."/>
        </authorList>
    </citation>
    <scope>NUCLEOTIDE SEQUENCE</scope>
    <source>
        <strain evidence="5">ECLA1</strain>
    </source>
</reference>
<evidence type="ECO:0000256" key="3">
    <source>
        <dbReference type="PROSITE-ProRule" id="PRU00023"/>
    </source>
</evidence>
<name>A0AAE0Y657_9GAST</name>
<keyword evidence="6" id="KW-1185">Reference proteome</keyword>
<evidence type="ECO:0000256" key="2">
    <source>
        <dbReference type="ARBA" id="ARBA00023043"/>
    </source>
</evidence>
<keyword evidence="2 3" id="KW-0040">ANK repeat</keyword>
<feature type="repeat" description="ANK" evidence="3">
    <location>
        <begin position="677"/>
        <end position="709"/>
    </location>
</feature>
<evidence type="ECO:0000313" key="5">
    <source>
        <dbReference type="EMBL" id="KAK3733426.1"/>
    </source>
</evidence>
<feature type="region of interest" description="Disordered" evidence="4">
    <location>
        <begin position="1"/>
        <end position="60"/>
    </location>
</feature>
<protein>
    <submittedName>
        <fullName evidence="5">Uncharacterized protein</fullName>
    </submittedName>
</protein>
<dbReference type="EMBL" id="JAWDGP010006901">
    <property type="protein sequence ID" value="KAK3733426.1"/>
    <property type="molecule type" value="Genomic_DNA"/>
</dbReference>
<dbReference type="Proteomes" id="UP001283361">
    <property type="component" value="Unassembled WGS sequence"/>
</dbReference>
<dbReference type="SUPFAM" id="SSF48403">
    <property type="entry name" value="Ankyrin repeat"/>
    <property type="match status" value="3"/>
</dbReference>
<evidence type="ECO:0000256" key="4">
    <source>
        <dbReference type="SAM" id="MobiDB-lite"/>
    </source>
</evidence>
<dbReference type="PRINTS" id="PR01415">
    <property type="entry name" value="ANKYRIN"/>
</dbReference>
<dbReference type="InterPro" id="IPR002110">
    <property type="entry name" value="Ankyrin_rpt"/>
</dbReference>
<dbReference type="Pfam" id="PF00023">
    <property type="entry name" value="Ank"/>
    <property type="match status" value="1"/>
</dbReference>
<proteinExistence type="predicted"/>
<accession>A0AAE0Y657</accession>
<dbReference type="PROSITE" id="PS50088">
    <property type="entry name" value="ANK_REPEAT"/>
    <property type="match status" value="5"/>
</dbReference>
<feature type="repeat" description="ANK" evidence="3">
    <location>
        <begin position="199"/>
        <end position="231"/>
    </location>
</feature>
<dbReference type="PANTHER" id="PTHR24126">
    <property type="entry name" value="ANKYRIN REPEAT, PH AND SEC7 DOMAIN CONTAINING PROTEIN SECG-RELATED"/>
    <property type="match status" value="1"/>
</dbReference>
<feature type="repeat" description="ANK" evidence="3">
    <location>
        <begin position="396"/>
        <end position="422"/>
    </location>
</feature>
<dbReference type="Gene3D" id="1.25.40.20">
    <property type="entry name" value="Ankyrin repeat-containing domain"/>
    <property type="match status" value="6"/>
</dbReference>
<dbReference type="PANTHER" id="PTHR24126:SF14">
    <property type="entry name" value="ANK_REP_REGION DOMAIN-CONTAINING PROTEIN"/>
    <property type="match status" value="1"/>
</dbReference>
<dbReference type="SMART" id="SM00248">
    <property type="entry name" value="ANK"/>
    <property type="match status" value="15"/>
</dbReference>
<organism evidence="5 6">
    <name type="scientific">Elysia crispata</name>
    <name type="common">lettuce slug</name>
    <dbReference type="NCBI Taxonomy" id="231223"/>
    <lineage>
        <taxon>Eukaryota</taxon>
        <taxon>Metazoa</taxon>
        <taxon>Spiralia</taxon>
        <taxon>Lophotrochozoa</taxon>
        <taxon>Mollusca</taxon>
        <taxon>Gastropoda</taxon>
        <taxon>Heterobranchia</taxon>
        <taxon>Euthyneura</taxon>
        <taxon>Panpulmonata</taxon>
        <taxon>Sacoglossa</taxon>
        <taxon>Placobranchoidea</taxon>
        <taxon>Plakobranchidae</taxon>
        <taxon>Elysia</taxon>
    </lineage>
</organism>
<feature type="compositionally biased region" description="Polar residues" evidence="4">
    <location>
        <begin position="1"/>
        <end position="10"/>
    </location>
</feature>